<dbReference type="EMBL" id="KQ459232">
    <property type="protein sequence ID" value="KPJ02589.1"/>
    <property type="molecule type" value="Genomic_DNA"/>
</dbReference>
<evidence type="ECO:0000256" key="5">
    <source>
        <dbReference type="ARBA" id="ARBA00012917"/>
    </source>
</evidence>
<organism evidence="10 11">
    <name type="scientific">Papilio xuthus</name>
    <name type="common">Asian swallowtail butterfly</name>
    <dbReference type="NCBI Taxonomy" id="66420"/>
    <lineage>
        <taxon>Eukaryota</taxon>
        <taxon>Metazoa</taxon>
        <taxon>Ecdysozoa</taxon>
        <taxon>Arthropoda</taxon>
        <taxon>Hexapoda</taxon>
        <taxon>Insecta</taxon>
        <taxon>Pterygota</taxon>
        <taxon>Neoptera</taxon>
        <taxon>Endopterygota</taxon>
        <taxon>Lepidoptera</taxon>
        <taxon>Glossata</taxon>
        <taxon>Ditrysia</taxon>
        <taxon>Papilionoidea</taxon>
        <taxon>Papilionidae</taxon>
        <taxon>Papilioninae</taxon>
        <taxon>Papilio</taxon>
    </lineage>
</organism>
<feature type="domain" description="Peptidase S9 prolyl oligopeptidase catalytic" evidence="8">
    <location>
        <begin position="495"/>
        <end position="607"/>
    </location>
</feature>
<protein>
    <recommendedName>
        <fullName evidence="5">acylaminoacyl-peptidase</fullName>
        <ecNumber evidence="5">3.4.19.1</ecNumber>
    </recommendedName>
</protein>
<dbReference type="Pfam" id="PF00326">
    <property type="entry name" value="Peptidase_S9"/>
    <property type="match status" value="2"/>
</dbReference>
<evidence type="ECO:0000256" key="4">
    <source>
        <dbReference type="ARBA" id="ARBA00011881"/>
    </source>
</evidence>
<comment type="catalytic activity">
    <reaction evidence="1">
        <text>Cleavage of an N-acetyl or N-formyl amino acid from the N-terminus of a polypeptide.</text>
        <dbReference type="EC" id="3.4.19.1"/>
    </reaction>
</comment>
<keyword evidence="11" id="KW-1185">Reference proteome</keyword>
<evidence type="ECO:0000256" key="2">
    <source>
        <dbReference type="ARBA" id="ARBA00004496"/>
    </source>
</evidence>
<dbReference type="PROSITE" id="PS00708">
    <property type="entry name" value="PRO_ENDOPEP_SER"/>
    <property type="match status" value="1"/>
</dbReference>
<evidence type="ECO:0000256" key="1">
    <source>
        <dbReference type="ARBA" id="ARBA00000721"/>
    </source>
</evidence>
<dbReference type="GO" id="GO:0005737">
    <property type="term" value="C:cytoplasm"/>
    <property type="evidence" value="ECO:0007669"/>
    <property type="project" value="UniProtKB-SubCell"/>
</dbReference>
<reference evidence="10 11" key="1">
    <citation type="journal article" date="2015" name="Nat. Commun.">
        <title>Outbred genome sequencing and CRISPR/Cas9 gene editing in butterflies.</title>
        <authorList>
            <person name="Li X."/>
            <person name="Fan D."/>
            <person name="Zhang W."/>
            <person name="Liu G."/>
            <person name="Zhang L."/>
            <person name="Zhao L."/>
            <person name="Fang X."/>
            <person name="Chen L."/>
            <person name="Dong Y."/>
            <person name="Chen Y."/>
            <person name="Ding Y."/>
            <person name="Zhao R."/>
            <person name="Feng M."/>
            <person name="Zhu Y."/>
            <person name="Feng Y."/>
            <person name="Jiang X."/>
            <person name="Zhu D."/>
            <person name="Xiang H."/>
            <person name="Feng X."/>
            <person name="Li S."/>
            <person name="Wang J."/>
            <person name="Zhang G."/>
            <person name="Kronforst M.R."/>
            <person name="Wang W."/>
        </authorList>
    </citation>
    <scope>NUCLEOTIDE SEQUENCE [LARGE SCALE GENOMIC DNA]</scope>
    <source>
        <strain evidence="10">Ya'a_city_454_Px</strain>
        <tissue evidence="10">Whole body</tissue>
    </source>
</reference>
<dbReference type="SUPFAM" id="SSF82171">
    <property type="entry name" value="DPP6 N-terminal domain-like"/>
    <property type="match status" value="1"/>
</dbReference>
<comment type="subcellular location">
    <subcellularLocation>
        <location evidence="2">Cytoplasm</location>
    </subcellularLocation>
</comment>
<dbReference type="Pfam" id="PF19283">
    <property type="entry name" value="APEH_N"/>
    <property type="match status" value="1"/>
</dbReference>
<evidence type="ECO:0000256" key="6">
    <source>
        <dbReference type="ARBA" id="ARBA00022490"/>
    </source>
</evidence>
<evidence type="ECO:0000313" key="10">
    <source>
        <dbReference type="EMBL" id="KPJ02589.1"/>
    </source>
</evidence>
<proteinExistence type="inferred from homology"/>
<gene>
    <name evidence="10" type="ORF">RR46_09792</name>
</gene>
<dbReference type="STRING" id="66420.A0A194QAY2"/>
<dbReference type="Gene3D" id="3.40.50.1820">
    <property type="entry name" value="alpha/beta hydrolase"/>
    <property type="match status" value="2"/>
</dbReference>
<sequence length="847" mass="93615">MLRMSSQIETIVNAYKTLSKIPSIVGAKLNNDGNRISCKWSVRNLDKGKTTKYLHDYILNDNLKVISESEFGVDVSNELLSSVSPKGMFKALIREEKDGKDKKQYLEVWCRHNLAHCIDLTALDVHGDVYADSEFGSLDWSQDESAVVYVAEKKLKKSEPYIKRKSEDKAKTDGSGESTPKRGEEFVYRQDWGEQLVGKHLSVVVVCKLATETVTVLEGLPETWCPGQVRFSPEGQSVVGVAWETEPRRLGLIFCTNRPSYIFKLTLDGNFSKISSEGMAVRSPRYNAGGELVWLQRPADGPHHACHAILAKKNDDTQITTVLDIVATEMSTSNGEVFHGVYSLGLPTRCFASGGRLVFSTPQKNDVRSYVLDIDGGGIVDISNKSFIGSTSVLDVKADVVLAACSNMTTPAQLFIARLPAKGSEAEIQWVQVTAPCQVPDTVASSHLKYMNLQHDSEDAVKSFTALYFAPSEPNKKLPLIVWPHGGPHSAFVNAFSLEAALFNMLGFASLQINYRGSIGAGDKSVRFLLKRVGDADVKDCKLATDEVLRQYPVEPTQLCLFGGSHGGFLVTHLSGQYPDTYRVVVSRNPVVDVATMYNSTDIADCWFLRPKCLDIKYRHPCHYRGQNRDNNIFTEILVSETHGFASVRINFRGSTGQGDSTVRCLISNVGNYDINDCLLALTALKERDRRLSDVVIYGGSYGGFVGAHLAGKYPGLFKAMVLRNPLIDLATKGHYADNFDGCAVEAGFLFTEKGPISEEELLAMRRCSPLAHVHRVKAPTALMLGSGDKRVPHYQGLEYSRRLKANGVPTKIYMYEDNHSLSSLPAEMDNLINSADWFLTHLNKSD</sequence>
<evidence type="ECO:0000256" key="7">
    <source>
        <dbReference type="ARBA" id="ARBA00022801"/>
    </source>
</evidence>
<keyword evidence="6" id="KW-0963">Cytoplasm</keyword>
<dbReference type="PANTHER" id="PTHR42776:SF4">
    <property type="entry name" value="ACYLAMINO-ACID-RELEASING ENZYME"/>
    <property type="match status" value="1"/>
</dbReference>
<dbReference type="InterPro" id="IPR002471">
    <property type="entry name" value="Pept_S9_AS"/>
</dbReference>
<dbReference type="AlphaFoldDB" id="A0A194QAY2"/>
<evidence type="ECO:0000313" key="11">
    <source>
        <dbReference type="Proteomes" id="UP000053268"/>
    </source>
</evidence>
<dbReference type="GO" id="GO:0006508">
    <property type="term" value="P:proteolysis"/>
    <property type="evidence" value="ECO:0007669"/>
    <property type="project" value="InterPro"/>
</dbReference>
<evidence type="ECO:0000259" key="8">
    <source>
        <dbReference type="Pfam" id="PF00326"/>
    </source>
</evidence>
<feature type="domain" description="Acylamino-acid-releasing enzyme N-terminal" evidence="9">
    <location>
        <begin position="30"/>
        <end position="438"/>
    </location>
</feature>
<feature type="domain" description="Peptidase S9 prolyl oligopeptidase catalytic" evidence="8">
    <location>
        <begin position="636"/>
        <end position="845"/>
    </location>
</feature>
<dbReference type="InterPro" id="IPR029058">
    <property type="entry name" value="AB_hydrolase_fold"/>
</dbReference>
<evidence type="ECO:0000256" key="3">
    <source>
        <dbReference type="ARBA" id="ARBA00010040"/>
    </source>
</evidence>
<comment type="subunit">
    <text evidence="4">Homotetramer.</text>
</comment>
<dbReference type="SUPFAM" id="SSF53474">
    <property type="entry name" value="alpha/beta-Hydrolases"/>
    <property type="match status" value="2"/>
</dbReference>
<dbReference type="PANTHER" id="PTHR42776">
    <property type="entry name" value="SERINE PEPTIDASE S9 FAMILY MEMBER"/>
    <property type="match status" value="1"/>
</dbReference>
<dbReference type="Proteomes" id="UP000053268">
    <property type="component" value="Unassembled WGS sequence"/>
</dbReference>
<dbReference type="EC" id="3.4.19.1" evidence="5"/>
<dbReference type="InterPro" id="IPR001375">
    <property type="entry name" value="Peptidase_S9_cat"/>
</dbReference>
<dbReference type="GO" id="GO:0004252">
    <property type="term" value="F:serine-type endopeptidase activity"/>
    <property type="evidence" value="ECO:0007669"/>
    <property type="project" value="InterPro"/>
</dbReference>
<dbReference type="InterPro" id="IPR045550">
    <property type="entry name" value="AARE_N"/>
</dbReference>
<accession>A0A194QAY2</accession>
<dbReference type="GO" id="GO:0008242">
    <property type="term" value="F:omega peptidase activity"/>
    <property type="evidence" value="ECO:0007669"/>
    <property type="project" value="UniProtKB-EC"/>
</dbReference>
<keyword evidence="7" id="KW-0378">Hydrolase</keyword>
<name>A0A194QAY2_PAPXU</name>
<evidence type="ECO:0000259" key="9">
    <source>
        <dbReference type="Pfam" id="PF19283"/>
    </source>
</evidence>
<comment type="similarity">
    <text evidence="3">Belongs to the peptidase S9C family.</text>
</comment>